<protein>
    <submittedName>
        <fullName evidence="8">YhgE/Pip family protein</fullName>
    </submittedName>
</protein>
<evidence type="ECO:0000313" key="8">
    <source>
        <dbReference type="EMBL" id="HIW98792.1"/>
    </source>
</evidence>
<evidence type="ECO:0000256" key="1">
    <source>
        <dbReference type="ARBA" id="ARBA00004141"/>
    </source>
</evidence>
<feature type="transmembrane region" description="Helical" evidence="6">
    <location>
        <begin position="389"/>
        <end position="414"/>
    </location>
</feature>
<evidence type="ECO:0000259" key="7">
    <source>
        <dbReference type="Pfam" id="PF12698"/>
    </source>
</evidence>
<feature type="domain" description="ABC-2 type transporter transmembrane" evidence="7">
    <location>
        <begin position="24"/>
        <end position="496"/>
    </location>
</feature>
<sequence>MNALSSRLTQLRKNPMPLLVVLAIAIIPLLYAGSLTWANHDPMGNLHKVSAAVVNQDEPADVDGQDDPYKLGDELTDELVSDTDDENFDWQEMSADEAQSQLEDGEIMAVLTIPDDLSSSAASLSTGDPEDAVSTSITMTTNDATNQIIGQVSHSVATNINEELTEDIQTEYLEGLYSELNDSQQDLGDAAGSADDLANGAEDLSGQMPELSSGASDVADGLEQLQSGYGAMSEEQIQGMLAELNEGAQQVDSGTDQAQSGAQDLAEGNRELADELDDSSSGNASYDDDASQHLAGVVAEPVSMDQDRINEVPSYGYGLAPYFISLSLWVGALSFYLMMPALNTPRLRGGSRAWLVTLRSYVPGLLMGVAQSALAVLIIRFGVGLEVSNFWGLAGIMALSSLAFFAVNQALVALFGAPGRFLALVLLVLQLASAGGTYPIETAPGPVEALHAWLPMTYSVEAVRSLIAGGTLGVEPAVWVLGGTALVGLLLTFLAVFLKRRSASEDLAEDASSR</sequence>
<dbReference type="InterPro" id="IPR017501">
    <property type="entry name" value="Phage_infect_YhgE_C"/>
</dbReference>
<proteinExistence type="predicted"/>
<feature type="compositionally biased region" description="Low complexity" evidence="5">
    <location>
        <begin position="186"/>
        <end position="201"/>
    </location>
</feature>
<comment type="subcellular location">
    <subcellularLocation>
        <location evidence="1">Membrane</location>
        <topology evidence="1">Multi-pass membrane protein</topology>
    </subcellularLocation>
</comment>
<evidence type="ECO:0000256" key="5">
    <source>
        <dbReference type="SAM" id="MobiDB-lite"/>
    </source>
</evidence>
<feature type="region of interest" description="Disordered" evidence="5">
    <location>
        <begin position="248"/>
        <end position="287"/>
    </location>
</feature>
<evidence type="ECO:0000313" key="9">
    <source>
        <dbReference type="Proteomes" id="UP000824151"/>
    </source>
</evidence>
<feature type="transmembrane region" description="Helical" evidence="6">
    <location>
        <begin position="477"/>
        <end position="498"/>
    </location>
</feature>
<feature type="compositionally biased region" description="Polar residues" evidence="5">
    <location>
        <begin position="248"/>
        <end position="262"/>
    </location>
</feature>
<keyword evidence="2 6" id="KW-0812">Transmembrane</keyword>
<dbReference type="NCBIfam" id="TIGR03062">
    <property type="entry name" value="pip_yhgE_Cterm"/>
    <property type="match status" value="1"/>
</dbReference>
<name>A0A9D1S2P9_9MICC</name>
<dbReference type="EMBL" id="DXGD01000055">
    <property type="protein sequence ID" value="HIW98792.1"/>
    <property type="molecule type" value="Genomic_DNA"/>
</dbReference>
<dbReference type="PANTHER" id="PTHR43077">
    <property type="entry name" value="TRANSPORT PERMEASE YVFS-RELATED"/>
    <property type="match status" value="1"/>
</dbReference>
<gene>
    <name evidence="8" type="ORF">H9871_01475</name>
</gene>
<dbReference type="GO" id="GO:0140359">
    <property type="term" value="F:ABC-type transporter activity"/>
    <property type="evidence" value="ECO:0007669"/>
    <property type="project" value="InterPro"/>
</dbReference>
<accession>A0A9D1S2P9</accession>
<keyword evidence="4 6" id="KW-0472">Membrane</keyword>
<dbReference type="PANTHER" id="PTHR43077:SF5">
    <property type="entry name" value="PHAGE INFECTION PROTEIN"/>
    <property type="match status" value="1"/>
</dbReference>
<feature type="transmembrane region" description="Helical" evidence="6">
    <location>
        <begin position="360"/>
        <end position="383"/>
    </location>
</feature>
<dbReference type="AlphaFoldDB" id="A0A9D1S2P9"/>
<evidence type="ECO:0000256" key="3">
    <source>
        <dbReference type="ARBA" id="ARBA00022989"/>
    </source>
</evidence>
<dbReference type="NCBIfam" id="TIGR03061">
    <property type="entry name" value="pip_yhgE_Nterm"/>
    <property type="match status" value="1"/>
</dbReference>
<dbReference type="InterPro" id="IPR017500">
    <property type="entry name" value="Phage_infect_YhgE_N"/>
</dbReference>
<dbReference type="Proteomes" id="UP000824151">
    <property type="component" value="Unassembled WGS sequence"/>
</dbReference>
<dbReference type="InterPro" id="IPR023908">
    <property type="entry name" value="xxxLxxG_rpt"/>
</dbReference>
<dbReference type="NCBIfam" id="TIGR03057">
    <property type="entry name" value="xxxLxxG_by_4"/>
    <property type="match status" value="2"/>
</dbReference>
<keyword evidence="3 6" id="KW-1133">Transmembrane helix</keyword>
<reference evidence="8" key="1">
    <citation type="journal article" date="2021" name="PeerJ">
        <title>Extensive microbial diversity within the chicken gut microbiome revealed by metagenomics and culture.</title>
        <authorList>
            <person name="Gilroy R."/>
            <person name="Ravi A."/>
            <person name="Getino M."/>
            <person name="Pursley I."/>
            <person name="Horton D.L."/>
            <person name="Alikhan N.F."/>
            <person name="Baker D."/>
            <person name="Gharbi K."/>
            <person name="Hall N."/>
            <person name="Watson M."/>
            <person name="Adriaenssens E.M."/>
            <person name="Foster-Nyarko E."/>
            <person name="Jarju S."/>
            <person name="Secka A."/>
            <person name="Antonio M."/>
            <person name="Oren A."/>
            <person name="Chaudhuri R.R."/>
            <person name="La Ragione R."/>
            <person name="Hildebrand F."/>
            <person name="Pallen M.J."/>
        </authorList>
    </citation>
    <scope>NUCLEOTIDE SEQUENCE</scope>
    <source>
        <strain evidence="8">ChiHejej3B27-3195</strain>
    </source>
</reference>
<organism evidence="8 9">
    <name type="scientific">Candidatus Nesterenkonia stercoripullorum</name>
    <dbReference type="NCBI Taxonomy" id="2838701"/>
    <lineage>
        <taxon>Bacteria</taxon>
        <taxon>Bacillati</taxon>
        <taxon>Actinomycetota</taxon>
        <taxon>Actinomycetes</taxon>
        <taxon>Micrococcales</taxon>
        <taxon>Micrococcaceae</taxon>
        <taxon>Nesterenkonia</taxon>
    </lineage>
</organism>
<dbReference type="GO" id="GO:0016020">
    <property type="term" value="C:membrane"/>
    <property type="evidence" value="ECO:0007669"/>
    <property type="project" value="UniProtKB-SubCell"/>
</dbReference>
<evidence type="ECO:0000256" key="6">
    <source>
        <dbReference type="SAM" id="Phobius"/>
    </source>
</evidence>
<comment type="caution">
    <text evidence="8">The sequence shown here is derived from an EMBL/GenBank/DDBJ whole genome shotgun (WGS) entry which is preliminary data.</text>
</comment>
<feature type="region of interest" description="Disordered" evidence="5">
    <location>
        <begin position="184"/>
        <end position="215"/>
    </location>
</feature>
<reference evidence="8" key="2">
    <citation type="submission" date="2021-04" db="EMBL/GenBank/DDBJ databases">
        <authorList>
            <person name="Gilroy R."/>
        </authorList>
    </citation>
    <scope>NUCLEOTIDE SEQUENCE</scope>
    <source>
        <strain evidence="8">ChiHejej3B27-3195</strain>
    </source>
</reference>
<dbReference type="Pfam" id="PF12698">
    <property type="entry name" value="ABC2_membrane_3"/>
    <property type="match status" value="1"/>
</dbReference>
<dbReference type="InterPro" id="IPR013525">
    <property type="entry name" value="ABC2_TM"/>
</dbReference>
<dbReference type="InterPro" id="IPR051328">
    <property type="entry name" value="T7SS_ABC-Transporter"/>
</dbReference>
<dbReference type="Gene3D" id="3.40.1710.10">
    <property type="entry name" value="abc type-2 transporter like domain"/>
    <property type="match status" value="1"/>
</dbReference>
<evidence type="ECO:0000256" key="4">
    <source>
        <dbReference type="ARBA" id="ARBA00023136"/>
    </source>
</evidence>
<feature type="transmembrane region" description="Helical" evidence="6">
    <location>
        <begin position="319"/>
        <end position="339"/>
    </location>
</feature>
<evidence type="ECO:0000256" key="2">
    <source>
        <dbReference type="ARBA" id="ARBA00022692"/>
    </source>
</evidence>